<feature type="region of interest" description="Disordered" evidence="1">
    <location>
        <begin position="160"/>
        <end position="187"/>
    </location>
</feature>
<accession>A0A4P7N9I7</accession>
<evidence type="ECO:0000256" key="2">
    <source>
        <dbReference type="SAM" id="SignalP"/>
    </source>
</evidence>
<feature type="chain" id="PRO_5020468874" description="C2H2-type domain-containing protein" evidence="2">
    <location>
        <begin position="20"/>
        <end position="301"/>
    </location>
</feature>
<evidence type="ECO:0000313" key="3">
    <source>
        <dbReference type="EMBL" id="QBZ56810.1"/>
    </source>
</evidence>
<evidence type="ECO:0000256" key="1">
    <source>
        <dbReference type="SAM" id="MobiDB-lite"/>
    </source>
</evidence>
<keyword evidence="2" id="KW-0732">Signal</keyword>
<dbReference type="AlphaFoldDB" id="A0A4P7N9I7"/>
<dbReference type="Proteomes" id="UP000294847">
    <property type="component" value="Chromosome 2"/>
</dbReference>
<sequence>MVLAQPFHVWILFLTSAIALPTQIHHSAIQARDTDGLDTNSGPHRNAANPNSIKTLRARTEPHKYPLKDAKVVELLRDPTLQFTKHYYCPHCKDGPMPTTDKVYQHIETHDPPLNTQTYVKGEDTKISFEKIKVKKSSWDLVFGHCQRADWLFRCGNPNRLRQRSRHPHQGHEENPLTTLRDQAIGPGDVEKAQGPGTGRAAWRTPDDGGPAGPCSSFGAGCYQPCHVLHLIPARLADCGQGATVAAVTWEGDMDGPLMGAEQVNKEVVTVCRWVLGAEFAALPDYAGEAWNYHIREAGGE</sequence>
<feature type="compositionally biased region" description="Polar residues" evidence="1">
    <location>
        <begin position="37"/>
        <end position="53"/>
    </location>
</feature>
<feature type="region of interest" description="Disordered" evidence="1">
    <location>
        <begin position="33"/>
        <end position="53"/>
    </location>
</feature>
<protein>
    <recommendedName>
        <fullName evidence="5">C2H2-type domain-containing protein</fullName>
    </recommendedName>
</protein>
<evidence type="ECO:0008006" key="5">
    <source>
        <dbReference type="Google" id="ProtNLM"/>
    </source>
</evidence>
<evidence type="ECO:0000313" key="4">
    <source>
        <dbReference type="Proteomes" id="UP000294847"/>
    </source>
</evidence>
<organism evidence="3 4">
    <name type="scientific">Pyricularia oryzae</name>
    <name type="common">Rice blast fungus</name>
    <name type="synonym">Magnaporthe oryzae</name>
    <dbReference type="NCBI Taxonomy" id="318829"/>
    <lineage>
        <taxon>Eukaryota</taxon>
        <taxon>Fungi</taxon>
        <taxon>Dikarya</taxon>
        <taxon>Ascomycota</taxon>
        <taxon>Pezizomycotina</taxon>
        <taxon>Sordariomycetes</taxon>
        <taxon>Sordariomycetidae</taxon>
        <taxon>Magnaporthales</taxon>
        <taxon>Pyriculariaceae</taxon>
        <taxon>Pyricularia</taxon>
    </lineage>
</organism>
<reference evidence="3 4" key="1">
    <citation type="journal article" date="2019" name="Mol. Biol. Evol.">
        <title>Blast fungal genomes show frequent chromosomal changes, gene gains and losses, and effector gene turnover.</title>
        <authorList>
            <person name="Gomez Luciano L.B."/>
            <person name="Jason Tsai I."/>
            <person name="Chuma I."/>
            <person name="Tosa Y."/>
            <person name="Chen Y.H."/>
            <person name="Li J.Y."/>
            <person name="Li M.Y."/>
            <person name="Jade Lu M.Y."/>
            <person name="Nakayashiki H."/>
            <person name="Li W.H."/>
        </authorList>
    </citation>
    <scope>NUCLEOTIDE SEQUENCE [LARGE SCALE GENOMIC DNA]</scope>
    <source>
        <strain evidence="3">MZ5-1-6</strain>
    </source>
</reference>
<gene>
    <name evidence="3" type="ORF">PoMZ_01727</name>
</gene>
<feature type="signal peptide" evidence="2">
    <location>
        <begin position="1"/>
        <end position="19"/>
    </location>
</feature>
<name>A0A4P7N9I7_PYROR</name>
<dbReference type="EMBL" id="CP034205">
    <property type="protein sequence ID" value="QBZ56810.1"/>
    <property type="molecule type" value="Genomic_DNA"/>
</dbReference>
<proteinExistence type="predicted"/>